<dbReference type="Gene3D" id="1.20.1250.20">
    <property type="entry name" value="MFS general substrate transporter like domains"/>
    <property type="match status" value="2"/>
</dbReference>
<dbReference type="InterPro" id="IPR000109">
    <property type="entry name" value="POT_fam"/>
</dbReference>
<dbReference type="InterPro" id="IPR036259">
    <property type="entry name" value="MFS_trans_sf"/>
</dbReference>
<feature type="chain" id="PRO_5042175074" evidence="8">
    <location>
        <begin position="21"/>
        <end position="269"/>
    </location>
</feature>
<keyword evidence="10" id="KW-1185">Reference proteome</keyword>
<evidence type="ECO:0000256" key="8">
    <source>
        <dbReference type="SAM" id="SignalP"/>
    </source>
</evidence>
<protein>
    <submittedName>
        <fullName evidence="9">Uncharacterized protein</fullName>
    </submittedName>
</protein>
<feature type="signal peptide" evidence="8">
    <location>
        <begin position="1"/>
        <end position="20"/>
    </location>
</feature>
<evidence type="ECO:0000256" key="3">
    <source>
        <dbReference type="ARBA" id="ARBA00022692"/>
    </source>
</evidence>
<comment type="similarity">
    <text evidence="6">Belongs to the major facilitator superfamily. Phosphate:H(+) symporter (TC 2.A.1.9) family.</text>
</comment>
<sequence>MFLFWLTSVIPQARPPPCVASNNICRSVEVFQLFFLCFSLAIIAIGAGAIKSSSLAFGSDQLKREAYQENACAMESYFSWYYAVFLNKACIVQDPQLDLSQDGEATEPWRLCTVDQVEGLKALFKVVPIWLTGAVMSINIRQNSFPVLQANTMDRHIGSSFEIPAGSFGIFVVISAILWIVLYDCLILPIASKMTGKPAHFSTKERMGFGLFLSFLSVLVTAVVEVVRRSIAIKEGYSNDPQGVIHMSAMWQLPQNSLTGFAEALHAIG</sequence>
<gene>
    <name evidence="9" type="ORF">RND71_004957</name>
</gene>
<evidence type="ECO:0000256" key="1">
    <source>
        <dbReference type="ARBA" id="ARBA00004141"/>
    </source>
</evidence>
<dbReference type="Pfam" id="PF00854">
    <property type="entry name" value="PTR2"/>
    <property type="match status" value="2"/>
</dbReference>
<feature type="transmembrane region" description="Helical" evidence="7">
    <location>
        <begin position="30"/>
        <end position="50"/>
    </location>
</feature>
<feature type="transmembrane region" description="Helical" evidence="7">
    <location>
        <begin position="209"/>
        <end position="227"/>
    </location>
</feature>
<dbReference type="GO" id="GO:0016020">
    <property type="term" value="C:membrane"/>
    <property type="evidence" value="ECO:0007669"/>
    <property type="project" value="UniProtKB-SubCell"/>
</dbReference>
<dbReference type="EMBL" id="JAVYJV010000003">
    <property type="protein sequence ID" value="KAK4374280.1"/>
    <property type="molecule type" value="Genomic_DNA"/>
</dbReference>
<keyword evidence="3 7" id="KW-0812">Transmembrane</keyword>
<evidence type="ECO:0000256" key="4">
    <source>
        <dbReference type="ARBA" id="ARBA00022989"/>
    </source>
</evidence>
<organism evidence="9 10">
    <name type="scientific">Anisodus tanguticus</name>
    <dbReference type="NCBI Taxonomy" id="243964"/>
    <lineage>
        <taxon>Eukaryota</taxon>
        <taxon>Viridiplantae</taxon>
        <taxon>Streptophyta</taxon>
        <taxon>Embryophyta</taxon>
        <taxon>Tracheophyta</taxon>
        <taxon>Spermatophyta</taxon>
        <taxon>Magnoliopsida</taxon>
        <taxon>eudicotyledons</taxon>
        <taxon>Gunneridae</taxon>
        <taxon>Pentapetalae</taxon>
        <taxon>asterids</taxon>
        <taxon>lamiids</taxon>
        <taxon>Solanales</taxon>
        <taxon>Solanaceae</taxon>
        <taxon>Solanoideae</taxon>
        <taxon>Hyoscyameae</taxon>
        <taxon>Anisodus</taxon>
    </lineage>
</organism>
<evidence type="ECO:0000313" key="10">
    <source>
        <dbReference type="Proteomes" id="UP001291623"/>
    </source>
</evidence>
<dbReference type="GO" id="GO:0022857">
    <property type="term" value="F:transmembrane transporter activity"/>
    <property type="evidence" value="ECO:0007669"/>
    <property type="project" value="InterPro"/>
</dbReference>
<reference evidence="9" key="1">
    <citation type="submission" date="2023-12" db="EMBL/GenBank/DDBJ databases">
        <title>Genome assembly of Anisodus tanguticus.</title>
        <authorList>
            <person name="Wang Y.-J."/>
        </authorList>
    </citation>
    <scope>NUCLEOTIDE SEQUENCE</scope>
    <source>
        <strain evidence="9">KB-2021</strain>
        <tissue evidence="9">Leaf</tissue>
    </source>
</reference>
<keyword evidence="5 7" id="KW-0472">Membrane</keyword>
<comment type="similarity">
    <text evidence="2">Belongs to the major facilitator superfamily. Proton-dependent oligopeptide transporter (POT/PTR) (TC 2.A.17) family.</text>
</comment>
<evidence type="ECO:0000313" key="9">
    <source>
        <dbReference type="EMBL" id="KAK4374280.1"/>
    </source>
</evidence>
<dbReference type="Proteomes" id="UP001291623">
    <property type="component" value="Unassembled WGS sequence"/>
</dbReference>
<evidence type="ECO:0000256" key="6">
    <source>
        <dbReference type="ARBA" id="ARBA00044504"/>
    </source>
</evidence>
<evidence type="ECO:0000256" key="7">
    <source>
        <dbReference type="SAM" id="Phobius"/>
    </source>
</evidence>
<evidence type="ECO:0000256" key="5">
    <source>
        <dbReference type="ARBA" id="ARBA00023136"/>
    </source>
</evidence>
<keyword evidence="8" id="KW-0732">Signal</keyword>
<name>A0AAE1SQJ0_9SOLA</name>
<comment type="caution">
    <text evidence="9">The sequence shown here is derived from an EMBL/GenBank/DDBJ whole genome shotgun (WGS) entry which is preliminary data.</text>
</comment>
<feature type="transmembrane region" description="Helical" evidence="7">
    <location>
        <begin position="165"/>
        <end position="189"/>
    </location>
</feature>
<comment type="subcellular location">
    <subcellularLocation>
        <location evidence="1">Membrane</location>
        <topology evidence="1">Multi-pass membrane protein</topology>
    </subcellularLocation>
</comment>
<accession>A0AAE1SQJ0</accession>
<dbReference type="PANTHER" id="PTHR11654">
    <property type="entry name" value="OLIGOPEPTIDE TRANSPORTER-RELATED"/>
    <property type="match status" value="1"/>
</dbReference>
<dbReference type="AlphaFoldDB" id="A0AAE1SQJ0"/>
<proteinExistence type="inferred from homology"/>
<evidence type="ECO:0000256" key="2">
    <source>
        <dbReference type="ARBA" id="ARBA00005982"/>
    </source>
</evidence>
<keyword evidence="4 7" id="KW-1133">Transmembrane helix</keyword>